<protein>
    <submittedName>
        <fullName evidence="1">Putative reverse transcriptase domain-containing protein</fullName>
    </submittedName>
</protein>
<name>A0A699J122_TANCI</name>
<dbReference type="EMBL" id="BKCJ010358700">
    <property type="protein sequence ID" value="GFA03328.1"/>
    <property type="molecule type" value="Genomic_DNA"/>
</dbReference>
<organism evidence="1">
    <name type="scientific">Tanacetum cinerariifolium</name>
    <name type="common">Dalmatian daisy</name>
    <name type="synonym">Chrysanthemum cinerariifolium</name>
    <dbReference type="NCBI Taxonomy" id="118510"/>
    <lineage>
        <taxon>Eukaryota</taxon>
        <taxon>Viridiplantae</taxon>
        <taxon>Streptophyta</taxon>
        <taxon>Embryophyta</taxon>
        <taxon>Tracheophyta</taxon>
        <taxon>Spermatophyta</taxon>
        <taxon>Magnoliopsida</taxon>
        <taxon>eudicotyledons</taxon>
        <taxon>Gunneridae</taxon>
        <taxon>Pentapetalae</taxon>
        <taxon>asterids</taxon>
        <taxon>campanulids</taxon>
        <taxon>Asterales</taxon>
        <taxon>Asteraceae</taxon>
        <taxon>Asteroideae</taxon>
        <taxon>Anthemideae</taxon>
        <taxon>Anthemidinae</taxon>
        <taxon>Tanacetum</taxon>
    </lineage>
</organism>
<evidence type="ECO:0000313" key="1">
    <source>
        <dbReference type="EMBL" id="GFA03328.1"/>
    </source>
</evidence>
<reference evidence="1" key="1">
    <citation type="journal article" date="2019" name="Sci. Rep.">
        <title>Draft genome of Tanacetum cinerariifolium, the natural source of mosquito coil.</title>
        <authorList>
            <person name="Yamashiro T."/>
            <person name="Shiraishi A."/>
            <person name="Satake H."/>
            <person name="Nakayama K."/>
        </authorList>
    </citation>
    <scope>NUCLEOTIDE SEQUENCE</scope>
</reference>
<keyword evidence="1" id="KW-0548">Nucleotidyltransferase</keyword>
<proteinExistence type="predicted"/>
<keyword evidence="1" id="KW-0695">RNA-directed DNA polymerase</keyword>
<gene>
    <name evidence="1" type="ORF">Tci_575300</name>
</gene>
<keyword evidence="1" id="KW-0808">Transferase</keyword>
<feature type="non-terminal residue" evidence="1">
    <location>
        <position position="1"/>
    </location>
</feature>
<sequence>TTLPLSFWDYALESAVRILNMVPTKKVDKISYEIWHGKVPNLSYLKVEDDEGGDIGEPANYKTVMLNPDKSWYKRQLIRVVLIKERLKAAKDHKKSYADNRRKPLEFEVGDQVLLKMSPWKGVVRFGKKGKLAPRTKFPKGGDTVTTVT</sequence>
<comment type="caution">
    <text evidence="1">The sequence shown here is derived from an EMBL/GenBank/DDBJ whole genome shotgun (WGS) entry which is preliminary data.</text>
</comment>
<dbReference type="GO" id="GO:0003964">
    <property type="term" value="F:RNA-directed DNA polymerase activity"/>
    <property type="evidence" value="ECO:0007669"/>
    <property type="project" value="UniProtKB-KW"/>
</dbReference>
<accession>A0A699J122</accession>
<dbReference type="AlphaFoldDB" id="A0A699J122"/>